<organism evidence="1 2">
    <name type="scientific">Gossypium arboreum</name>
    <name type="common">Tree cotton</name>
    <name type="synonym">Gossypium nanking</name>
    <dbReference type="NCBI Taxonomy" id="29729"/>
    <lineage>
        <taxon>Eukaryota</taxon>
        <taxon>Viridiplantae</taxon>
        <taxon>Streptophyta</taxon>
        <taxon>Embryophyta</taxon>
        <taxon>Tracheophyta</taxon>
        <taxon>Spermatophyta</taxon>
        <taxon>Magnoliopsida</taxon>
        <taxon>eudicotyledons</taxon>
        <taxon>Gunneridae</taxon>
        <taxon>Pentapetalae</taxon>
        <taxon>rosids</taxon>
        <taxon>malvids</taxon>
        <taxon>Malvales</taxon>
        <taxon>Malvaceae</taxon>
        <taxon>Malvoideae</taxon>
        <taxon>Gossypium</taxon>
    </lineage>
</organism>
<dbReference type="Proteomes" id="UP000032142">
    <property type="component" value="Unassembled WGS sequence"/>
</dbReference>
<reference evidence="2" key="1">
    <citation type="submission" date="2014-09" db="EMBL/GenBank/DDBJ databases">
        <authorList>
            <person name="Mudge J."/>
            <person name="Ramaraj T."/>
            <person name="Lindquist I.E."/>
            <person name="Bharti A.K."/>
            <person name="Sundararajan A."/>
            <person name="Cameron C.T."/>
            <person name="Woodward J.E."/>
            <person name="May G.D."/>
            <person name="Brubaker C."/>
            <person name="Broadhvest J."/>
            <person name="Wilkins T.A."/>
        </authorList>
    </citation>
    <scope>NUCLEOTIDE SEQUENCE</scope>
    <source>
        <strain evidence="2">cv. AKA8401</strain>
    </source>
</reference>
<dbReference type="AlphaFoldDB" id="A0A0B0ME98"/>
<gene>
    <name evidence="1" type="ORF">F383_37940</name>
</gene>
<sequence>MYQKSTTAIFVLHNWGQFMKIRYASKTS</sequence>
<keyword evidence="2" id="KW-1185">Reference proteome</keyword>
<proteinExistence type="predicted"/>
<protein>
    <submittedName>
        <fullName evidence="1">Uncharacterized protein</fullName>
    </submittedName>
</protein>
<comment type="caution">
    <text evidence="1">The sequence shown here is derived from an EMBL/GenBank/DDBJ whole genome shotgun (WGS) entry which is preliminary data.</text>
</comment>
<evidence type="ECO:0000313" key="1">
    <source>
        <dbReference type="EMBL" id="KHF98711.1"/>
    </source>
</evidence>
<accession>A0A0B0ME98</accession>
<name>A0A0B0ME98_GOSAR</name>
<evidence type="ECO:0000313" key="2">
    <source>
        <dbReference type="Proteomes" id="UP000032142"/>
    </source>
</evidence>
<dbReference type="EMBL" id="JRRC01049222">
    <property type="protein sequence ID" value="KHF98711.1"/>
    <property type="molecule type" value="Genomic_DNA"/>
</dbReference>